<evidence type="ECO:0000256" key="13">
    <source>
        <dbReference type="SAM" id="Phobius"/>
    </source>
</evidence>
<dbReference type="EMBL" id="JBBCAQ010000027">
    <property type="protein sequence ID" value="KAK7586019.1"/>
    <property type="molecule type" value="Genomic_DNA"/>
</dbReference>
<dbReference type="FunFam" id="3.30.1680.10:FF:000016">
    <property type="entry name" value="Putative Semaphorin-6B"/>
    <property type="match status" value="1"/>
</dbReference>
<dbReference type="Pfam" id="PF01403">
    <property type="entry name" value="Sema"/>
    <property type="match status" value="1"/>
</dbReference>
<keyword evidence="8 13" id="KW-0472">Membrane</keyword>
<keyword evidence="7 13" id="KW-1133">Transmembrane helix</keyword>
<organism evidence="15 16">
    <name type="scientific">Parthenolecanium corni</name>
    <dbReference type="NCBI Taxonomy" id="536013"/>
    <lineage>
        <taxon>Eukaryota</taxon>
        <taxon>Metazoa</taxon>
        <taxon>Ecdysozoa</taxon>
        <taxon>Arthropoda</taxon>
        <taxon>Hexapoda</taxon>
        <taxon>Insecta</taxon>
        <taxon>Pterygota</taxon>
        <taxon>Neoptera</taxon>
        <taxon>Paraneoptera</taxon>
        <taxon>Hemiptera</taxon>
        <taxon>Sternorrhyncha</taxon>
        <taxon>Coccoidea</taxon>
        <taxon>Coccidae</taxon>
        <taxon>Parthenolecanium</taxon>
    </lineage>
</organism>
<dbReference type="SUPFAM" id="SSF101912">
    <property type="entry name" value="Sema domain"/>
    <property type="match status" value="1"/>
</dbReference>
<proteinExistence type="inferred from homology"/>
<protein>
    <recommendedName>
        <fullName evidence="11">Semaphorin-1A</fullName>
    </recommendedName>
</protein>
<dbReference type="SUPFAM" id="SSF103575">
    <property type="entry name" value="Plexin repeat"/>
    <property type="match status" value="1"/>
</dbReference>
<keyword evidence="3" id="KW-0217">Developmental protein</keyword>
<evidence type="ECO:0000256" key="4">
    <source>
        <dbReference type="ARBA" id="ARBA00022692"/>
    </source>
</evidence>
<dbReference type="GO" id="GO:0030335">
    <property type="term" value="P:positive regulation of cell migration"/>
    <property type="evidence" value="ECO:0007669"/>
    <property type="project" value="TreeGrafter"/>
</dbReference>
<sequence length="433" mass="48337">MLPRWLYTIIKNGWIALVPDPRPGQCVNDSRTLPDLTLNFIKMHSLMDEAVPSYFRDPIIIRTAVDYRFTYIAVDPQIKTAGDKPYDVIFIGTDNGRVIKTINAASADPHESAVKPVVIEELQVFAPNVTIRNLKIVRTDSTKEGRLIVVSDEDIVSIPLHRCSDRRITSCGECVALQDPYCAWDKTMGACRSVASSRGPDEKFFFQNIANGSTPFCPGGDRPLHPSTIEGLSSNLKTKSAVNSGRRGGNIPNEDETDEVVVREDAGMQYSIETLILAIICGTFTALVVGFAAGFVCGRKCQKDDDDNIPYPDTEYEYFEQRQNVNVRRLQEPKLLPQEEVTYAEPVLVTPSSKPMGTSPKATLRKQDNNLFSHFQNSENYYPPVATHPANRPRDHFGTLRSQRDFARNDNGSGSMAYRDGFGTTRSVKKVYL</sequence>
<reference evidence="15 16" key="1">
    <citation type="submission" date="2024-03" db="EMBL/GenBank/DDBJ databases">
        <title>Adaptation during the transition from Ophiocordyceps entomopathogen to insect associate is accompanied by gene loss and intensified selection.</title>
        <authorList>
            <person name="Ward C.M."/>
            <person name="Onetto C.A."/>
            <person name="Borneman A.R."/>
        </authorList>
    </citation>
    <scope>NUCLEOTIDE SEQUENCE [LARGE SCALE GENOMIC DNA]</scope>
    <source>
        <strain evidence="15">AWRI1</strain>
        <tissue evidence="15">Single Adult Female</tissue>
    </source>
</reference>
<evidence type="ECO:0000256" key="1">
    <source>
        <dbReference type="ARBA" id="ARBA00004370"/>
    </source>
</evidence>
<keyword evidence="9" id="KW-1015">Disulfide bond</keyword>
<comment type="caution">
    <text evidence="15">The sequence shown here is derived from an EMBL/GenBank/DDBJ whole genome shotgun (WGS) entry which is preliminary data.</text>
</comment>
<dbReference type="PANTHER" id="PTHR11036">
    <property type="entry name" value="SEMAPHORIN"/>
    <property type="match status" value="1"/>
</dbReference>
<feature type="transmembrane region" description="Helical" evidence="13">
    <location>
        <begin position="275"/>
        <end position="297"/>
    </location>
</feature>
<dbReference type="Proteomes" id="UP001367676">
    <property type="component" value="Unassembled WGS sequence"/>
</dbReference>
<dbReference type="InterPro" id="IPR001627">
    <property type="entry name" value="Semap_dom"/>
</dbReference>
<evidence type="ECO:0000256" key="9">
    <source>
        <dbReference type="ARBA" id="ARBA00023157"/>
    </source>
</evidence>
<gene>
    <name evidence="15" type="ORF">V9T40_003895</name>
</gene>
<keyword evidence="4 13" id="KW-0812">Transmembrane</keyword>
<dbReference type="GO" id="GO:0007411">
    <property type="term" value="P:axon guidance"/>
    <property type="evidence" value="ECO:0007669"/>
    <property type="project" value="TreeGrafter"/>
</dbReference>
<keyword evidence="10" id="KW-0325">Glycoprotein</keyword>
<accession>A0AAN9TS75</accession>
<dbReference type="Gene3D" id="3.30.1680.10">
    <property type="entry name" value="ligand-binding face of the semaphorins, domain 2"/>
    <property type="match status" value="1"/>
</dbReference>
<dbReference type="GO" id="GO:0045499">
    <property type="term" value="F:chemorepellent activity"/>
    <property type="evidence" value="ECO:0007669"/>
    <property type="project" value="TreeGrafter"/>
</dbReference>
<evidence type="ECO:0000256" key="11">
    <source>
        <dbReference type="ARBA" id="ARBA00074143"/>
    </source>
</evidence>
<dbReference type="InterPro" id="IPR016201">
    <property type="entry name" value="PSI"/>
</dbReference>
<dbReference type="Pfam" id="PF01437">
    <property type="entry name" value="PSI"/>
    <property type="match status" value="1"/>
</dbReference>
<keyword evidence="5" id="KW-0221">Differentiation</keyword>
<dbReference type="GO" id="GO:0071526">
    <property type="term" value="P:semaphorin-plexin signaling pathway"/>
    <property type="evidence" value="ECO:0007669"/>
    <property type="project" value="TreeGrafter"/>
</dbReference>
<evidence type="ECO:0000259" key="14">
    <source>
        <dbReference type="PROSITE" id="PS51004"/>
    </source>
</evidence>
<evidence type="ECO:0000256" key="8">
    <source>
        <dbReference type="ARBA" id="ARBA00023136"/>
    </source>
</evidence>
<dbReference type="AlphaFoldDB" id="A0AAN9TS75"/>
<evidence type="ECO:0000256" key="2">
    <source>
        <dbReference type="ARBA" id="ARBA00009492"/>
    </source>
</evidence>
<evidence type="ECO:0000256" key="6">
    <source>
        <dbReference type="ARBA" id="ARBA00022902"/>
    </source>
</evidence>
<evidence type="ECO:0000256" key="12">
    <source>
        <dbReference type="PROSITE-ProRule" id="PRU00352"/>
    </source>
</evidence>
<dbReference type="InterPro" id="IPR002165">
    <property type="entry name" value="Plexin_repeat"/>
</dbReference>
<dbReference type="GO" id="GO:0030215">
    <property type="term" value="F:semaphorin receptor binding"/>
    <property type="evidence" value="ECO:0007669"/>
    <property type="project" value="InterPro"/>
</dbReference>
<comment type="caution">
    <text evidence="12">Lacks conserved residue(s) required for the propagation of feature annotation.</text>
</comment>
<dbReference type="SMART" id="SM00423">
    <property type="entry name" value="PSI"/>
    <property type="match status" value="1"/>
</dbReference>
<evidence type="ECO:0000313" key="16">
    <source>
        <dbReference type="Proteomes" id="UP001367676"/>
    </source>
</evidence>
<evidence type="ECO:0000256" key="5">
    <source>
        <dbReference type="ARBA" id="ARBA00022782"/>
    </source>
</evidence>
<keyword evidence="16" id="KW-1185">Reference proteome</keyword>
<evidence type="ECO:0000313" key="15">
    <source>
        <dbReference type="EMBL" id="KAK7586019.1"/>
    </source>
</evidence>
<comment type="subcellular location">
    <subcellularLocation>
        <location evidence="1">Membrane</location>
    </subcellularLocation>
</comment>
<evidence type="ECO:0000256" key="3">
    <source>
        <dbReference type="ARBA" id="ARBA00022473"/>
    </source>
</evidence>
<dbReference type="PANTHER" id="PTHR11036:SF127">
    <property type="entry name" value="SEMAPHORIN-1A"/>
    <property type="match status" value="1"/>
</dbReference>
<evidence type="ECO:0000256" key="10">
    <source>
        <dbReference type="ARBA" id="ARBA00023180"/>
    </source>
</evidence>
<comment type="similarity">
    <text evidence="2">Belongs to the semaphorin family.</text>
</comment>
<dbReference type="InterPro" id="IPR015943">
    <property type="entry name" value="WD40/YVTN_repeat-like_dom_sf"/>
</dbReference>
<dbReference type="GO" id="GO:0005886">
    <property type="term" value="C:plasma membrane"/>
    <property type="evidence" value="ECO:0007669"/>
    <property type="project" value="TreeGrafter"/>
</dbReference>
<dbReference type="Gene3D" id="2.130.10.10">
    <property type="entry name" value="YVTN repeat-like/Quinoprotein amine dehydrogenase"/>
    <property type="match status" value="1"/>
</dbReference>
<dbReference type="InterPro" id="IPR027231">
    <property type="entry name" value="Semaphorin"/>
</dbReference>
<evidence type="ECO:0000256" key="7">
    <source>
        <dbReference type="ARBA" id="ARBA00022989"/>
    </source>
</evidence>
<keyword evidence="6" id="KW-0524">Neurogenesis</keyword>
<dbReference type="PROSITE" id="PS51004">
    <property type="entry name" value="SEMA"/>
    <property type="match status" value="1"/>
</dbReference>
<feature type="domain" description="Sema" evidence="14">
    <location>
        <begin position="1"/>
        <end position="160"/>
    </location>
</feature>
<name>A0AAN9TS75_9HEMI</name>
<dbReference type="InterPro" id="IPR036352">
    <property type="entry name" value="Semap_dom_sf"/>
</dbReference>